<dbReference type="EMBL" id="CP134050">
    <property type="protein sequence ID" value="WNC13216.1"/>
    <property type="molecule type" value="Genomic_DNA"/>
</dbReference>
<dbReference type="SUPFAM" id="SSF53756">
    <property type="entry name" value="UDP-Glycosyltransferase/glycogen phosphorylase"/>
    <property type="match status" value="1"/>
</dbReference>
<dbReference type="InterPro" id="IPR001296">
    <property type="entry name" value="Glyco_trans_1"/>
</dbReference>
<evidence type="ECO:0000313" key="7">
    <source>
        <dbReference type="Proteomes" id="UP001256827"/>
    </source>
</evidence>
<dbReference type="Proteomes" id="UP001256827">
    <property type="component" value="Chromosome"/>
</dbReference>
<organism evidence="6 7">
    <name type="scientific">Brevibacillus brevis</name>
    <name type="common">Bacillus brevis</name>
    <dbReference type="NCBI Taxonomy" id="1393"/>
    <lineage>
        <taxon>Bacteria</taxon>
        <taxon>Bacillati</taxon>
        <taxon>Bacillota</taxon>
        <taxon>Bacilli</taxon>
        <taxon>Bacillales</taxon>
        <taxon>Paenibacillaceae</taxon>
        <taxon>Brevibacillus</taxon>
    </lineage>
</organism>
<accession>A0ABY9SZJ3</accession>
<feature type="domain" description="Diacylglycerol glucosyltransferase N-terminal" evidence="5">
    <location>
        <begin position="17"/>
        <end position="183"/>
    </location>
</feature>
<dbReference type="Pfam" id="PF00534">
    <property type="entry name" value="Glycos_transf_1"/>
    <property type="match status" value="1"/>
</dbReference>
<evidence type="ECO:0000256" key="2">
    <source>
        <dbReference type="ARBA" id="ARBA00022676"/>
    </source>
</evidence>
<dbReference type="InterPro" id="IPR009695">
    <property type="entry name" value="Diacylglyc_glucosyltr_N"/>
</dbReference>
<evidence type="ECO:0000256" key="3">
    <source>
        <dbReference type="ARBA" id="ARBA00022679"/>
    </source>
</evidence>
<feature type="domain" description="Glycosyl transferase family 1" evidence="4">
    <location>
        <begin position="198"/>
        <end position="313"/>
    </location>
</feature>
<dbReference type="PANTHER" id="PTHR43025:SF3">
    <property type="entry name" value="MONOGALACTOSYLDIACYLGLYCEROL SYNTHASE 1, CHLOROPLASTIC"/>
    <property type="match status" value="1"/>
</dbReference>
<evidence type="ECO:0000313" key="6">
    <source>
        <dbReference type="EMBL" id="WNC13216.1"/>
    </source>
</evidence>
<comment type="similarity">
    <text evidence="1">Belongs to the glycosyltransferase 28 family.</text>
</comment>
<keyword evidence="2" id="KW-0328">Glycosyltransferase</keyword>
<keyword evidence="3" id="KW-0808">Transferase</keyword>
<reference evidence="6 7" key="1">
    <citation type="submission" date="2023-09" db="EMBL/GenBank/DDBJ databases">
        <title>Complete Genome and Methylome dissection of Bacillus brevis NEB573 original source of BbsI restriction endonuclease.</title>
        <authorList>
            <person name="Fomenkov A."/>
            <person name="Roberts R.D."/>
        </authorList>
    </citation>
    <scope>NUCLEOTIDE SEQUENCE [LARGE SCALE GENOMIC DNA]</scope>
    <source>
        <strain evidence="6 7">NEB573</strain>
    </source>
</reference>
<sequence>MGKRFLLVTEEWAGSGHRMAALALEEAVRYGGGGTLSAKVVGGLETASPALRELSRLFYMGMLRHAPLLWQRLYEGERLWGATLKRPLAWWLSQTLTEQLLRVEQPDVVVATHAYCLSALAMAKKKMDKPFHLVSVPTDYHINPFWVHPEIDSYIVAHQQLADVLESDFGVRPDAIRVFGIPVRPVFHEAGKRDKSYWKRQLGLSPEPFTVLISGGEGGRGGMEQVVRELAEMEEPLQIIVITGNNSALYHRLTEWASRRASQHRFVMKGYEPQIWQWIGAADAYVSKPGGISCAEALALKTPLILYQPLPGQEWKNCAFLLKHGAAVLAERPEEIRETIGRWRVREEWEHAVEQMEPLRRPESARQIAEYLLRV</sequence>
<evidence type="ECO:0000259" key="4">
    <source>
        <dbReference type="Pfam" id="PF00534"/>
    </source>
</evidence>
<evidence type="ECO:0000256" key="1">
    <source>
        <dbReference type="ARBA" id="ARBA00006962"/>
    </source>
</evidence>
<proteinExistence type="inferred from homology"/>
<evidence type="ECO:0000259" key="5">
    <source>
        <dbReference type="Pfam" id="PF06925"/>
    </source>
</evidence>
<protein>
    <submittedName>
        <fullName evidence="6">Glycosyltransferase</fullName>
    </submittedName>
</protein>
<keyword evidence="7" id="KW-1185">Reference proteome</keyword>
<dbReference type="InterPro" id="IPR050519">
    <property type="entry name" value="Glycosyltransf_28_UgtP"/>
</dbReference>
<gene>
    <name evidence="6" type="ORF">RGB73_21210</name>
</gene>
<dbReference type="PANTHER" id="PTHR43025">
    <property type="entry name" value="MONOGALACTOSYLDIACYLGLYCEROL SYNTHASE"/>
    <property type="match status" value="1"/>
</dbReference>
<dbReference type="Pfam" id="PF06925">
    <property type="entry name" value="MGDG_synth"/>
    <property type="match status" value="1"/>
</dbReference>
<dbReference type="RefSeq" id="WP_310764705.1">
    <property type="nucleotide sequence ID" value="NZ_CP134050.1"/>
</dbReference>
<dbReference type="Gene3D" id="3.40.50.2000">
    <property type="entry name" value="Glycogen Phosphorylase B"/>
    <property type="match status" value="1"/>
</dbReference>
<name>A0ABY9SZJ3_BREBE</name>